<keyword evidence="6" id="KW-0239">DNA-directed DNA polymerase</keyword>
<evidence type="ECO:0000256" key="1">
    <source>
        <dbReference type="ARBA" id="ARBA00005755"/>
    </source>
</evidence>
<evidence type="ECO:0000256" key="8">
    <source>
        <dbReference type="ARBA" id="ARBA00049244"/>
    </source>
</evidence>
<evidence type="ECO:0000313" key="10">
    <source>
        <dbReference type="EMBL" id="KAK8928896.1"/>
    </source>
</evidence>
<accession>A0AAP0B7A1</accession>
<dbReference type="GO" id="GO:0003677">
    <property type="term" value="F:DNA binding"/>
    <property type="evidence" value="ECO:0007669"/>
    <property type="project" value="UniProtKB-KW"/>
</dbReference>
<dbReference type="InterPro" id="IPR043502">
    <property type="entry name" value="DNA/RNA_pol_sf"/>
</dbReference>
<evidence type="ECO:0000256" key="7">
    <source>
        <dbReference type="ARBA" id="ARBA00023125"/>
    </source>
</evidence>
<name>A0AAP0B7A1_9ASPA</name>
<evidence type="ECO:0000259" key="9">
    <source>
        <dbReference type="Pfam" id="PF03175"/>
    </source>
</evidence>
<dbReference type="Gene3D" id="3.90.1600.10">
    <property type="entry name" value="Palm domain of DNA polymerase"/>
    <property type="match status" value="1"/>
</dbReference>
<comment type="similarity">
    <text evidence="1">Belongs to the DNA polymerase type-B family.</text>
</comment>
<dbReference type="InterPro" id="IPR004868">
    <property type="entry name" value="DNA-dir_DNA_pol_B_mt/vir"/>
</dbReference>
<sequence>MLKAQEIYWNHYKVDIESKITLSSLALSIFHLKYNDSLKWPIHIPNKNEDSFIRRGYYSGHSDTYKPYSKNLYYYDVKSLYPFIMTGEFVGVYYSEELKYAKSVGYTVLPILGYLFELMESPFQEFVRSLFERRKEAKRQGNDAMSFDKILMNLLYGRFGINPKSTITVICDESKYKDLLKIVILSFEISLVRTTTSLPSITMLT</sequence>
<protein>
    <recommendedName>
        <fullName evidence="2">DNA-directed DNA polymerase</fullName>
        <ecNumber evidence="2">2.7.7.7</ecNumber>
    </recommendedName>
</protein>
<evidence type="ECO:0000256" key="3">
    <source>
        <dbReference type="ARBA" id="ARBA00022679"/>
    </source>
</evidence>
<dbReference type="Pfam" id="PF03175">
    <property type="entry name" value="DNA_pol_B_2"/>
    <property type="match status" value="1"/>
</dbReference>
<dbReference type="AlphaFoldDB" id="A0AAP0B7A1"/>
<dbReference type="GO" id="GO:0000166">
    <property type="term" value="F:nucleotide binding"/>
    <property type="evidence" value="ECO:0007669"/>
    <property type="project" value="InterPro"/>
</dbReference>
<evidence type="ECO:0000256" key="2">
    <source>
        <dbReference type="ARBA" id="ARBA00012417"/>
    </source>
</evidence>
<dbReference type="GO" id="GO:0006260">
    <property type="term" value="P:DNA replication"/>
    <property type="evidence" value="ECO:0007669"/>
    <property type="project" value="UniProtKB-KW"/>
</dbReference>
<dbReference type="EC" id="2.7.7.7" evidence="2"/>
<feature type="domain" description="DNA-directed DNA polymerase family B mitochondria/virus" evidence="9">
    <location>
        <begin position="86"/>
        <end position="182"/>
    </location>
</feature>
<comment type="caution">
    <text evidence="10">The sequence shown here is derived from an EMBL/GenBank/DDBJ whole genome shotgun (WGS) entry which is preliminary data.</text>
</comment>
<dbReference type="EMBL" id="JBBWWQ010000015">
    <property type="protein sequence ID" value="KAK8928896.1"/>
    <property type="molecule type" value="Genomic_DNA"/>
</dbReference>
<comment type="catalytic activity">
    <reaction evidence="8">
        <text>DNA(n) + a 2'-deoxyribonucleoside 5'-triphosphate = DNA(n+1) + diphosphate</text>
        <dbReference type="Rhea" id="RHEA:22508"/>
        <dbReference type="Rhea" id="RHEA-COMP:17339"/>
        <dbReference type="Rhea" id="RHEA-COMP:17340"/>
        <dbReference type="ChEBI" id="CHEBI:33019"/>
        <dbReference type="ChEBI" id="CHEBI:61560"/>
        <dbReference type="ChEBI" id="CHEBI:173112"/>
        <dbReference type="EC" id="2.7.7.7"/>
    </reaction>
</comment>
<evidence type="ECO:0000256" key="4">
    <source>
        <dbReference type="ARBA" id="ARBA00022695"/>
    </source>
</evidence>
<keyword evidence="4" id="KW-0548">Nucleotidyltransferase</keyword>
<organism evidence="10 11">
    <name type="scientific">Platanthera zijinensis</name>
    <dbReference type="NCBI Taxonomy" id="2320716"/>
    <lineage>
        <taxon>Eukaryota</taxon>
        <taxon>Viridiplantae</taxon>
        <taxon>Streptophyta</taxon>
        <taxon>Embryophyta</taxon>
        <taxon>Tracheophyta</taxon>
        <taxon>Spermatophyta</taxon>
        <taxon>Magnoliopsida</taxon>
        <taxon>Liliopsida</taxon>
        <taxon>Asparagales</taxon>
        <taxon>Orchidaceae</taxon>
        <taxon>Orchidoideae</taxon>
        <taxon>Orchideae</taxon>
        <taxon>Orchidinae</taxon>
        <taxon>Platanthera</taxon>
    </lineage>
</organism>
<proteinExistence type="inferred from homology"/>
<dbReference type="GO" id="GO:0003887">
    <property type="term" value="F:DNA-directed DNA polymerase activity"/>
    <property type="evidence" value="ECO:0007669"/>
    <property type="project" value="UniProtKB-KW"/>
</dbReference>
<reference evidence="10 11" key="1">
    <citation type="journal article" date="2022" name="Nat. Plants">
        <title>Genomes of leafy and leafless Platanthera orchids illuminate the evolution of mycoheterotrophy.</title>
        <authorList>
            <person name="Li M.H."/>
            <person name="Liu K.W."/>
            <person name="Li Z."/>
            <person name="Lu H.C."/>
            <person name="Ye Q.L."/>
            <person name="Zhang D."/>
            <person name="Wang J.Y."/>
            <person name="Li Y.F."/>
            <person name="Zhong Z.M."/>
            <person name="Liu X."/>
            <person name="Yu X."/>
            <person name="Liu D.K."/>
            <person name="Tu X.D."/>
            <person name="Liu B."/>
            <person name="Hao Y."/>
            <person name="Liao X.Y."/>
            <person name="Jiang Y.T."/>
            <person name="Sun W.H."/>
            <person name="Chen J."/>
            <person name="Chen Y.Q."/>
            <person name="Ai Y."/>
            <person name="Zhai J.W."/>
            <person name="Wu S.S."/>
            <person name="Zhou Z."/>
            <person name="Hsiao Y.Y."/>
            <person name="Wu W.L."/>
            <person name="Chen Y.Y."/>
            <person name="Lin Y.F."/>
            <person name="Hsu J.L."/>
            <person name="Li C.Y."/>
            <person name="Wang Z.W."/>
            <person name="Zhao X."/>
            <person name="Zhong W.Y."/>
            <person name="Ma X.K."/>
            <person name="Ma L."/>
            <person name="Huang J."/>
            <person name="Chen G.Z."/>
            <person name="Huang M.Z."/>
            <person name="Huang L."/>
            <person name="Peng D.H."/>
            <person name="Luo Y.B."/>
            <person name="Zou S.Q."/>
            <person name="Chen S.P."/>
            <person name="Lan S."/>
            <person name="Tsai W.C."/>
            <person name="Van de Peer Y."/>
            <person name="Liu Z.J."/>
        </authorList>
    </citation>
    <scope>NUCLEOTIDE SEQUENCE [LARGE SCALE GENOMIC DNA]</scope>
    <source>
        <strain evidence="10">Lor287</strain>
    </source>
</reference>
<dbReference type="SUPFAM" id="SSF56672">
    <property type="entry name" value="DNA/RNA polymerases"/>
    <property type="match status" value="1"/>
</dbReference>
<dbReference type="InterPro" id="IPR023211">
    <property type="entry name" value="DNA_pol_palm_dom_sf"/>
</dbReference>
<evidence type="ECO:0000256" key="6">
    <source>
        <dbReference type="ARBA" id="ARBA00022932"/>
    </source>
</evidence>
<dbReference type="PANTHER" id="PTHR33568">
    <property type="entry name" value="DNA POLYMERASE"/>
    <property type="match status" value="1"/>
</dbReference>
<keyword evidence="11" id="KW-1185">Reference proteome</keyword>
<gene>
    <name evidence="10" type="ORF">KSP39_PZI017853</name>
</gene>
<keyword evidence="7" id="KW-0238">DNA-binding</keyword>
<dbReference type="Gene3D" id="1.10.287.690">
    <property type="entry name" value="Helix hairpin bin"/>
    <property type="match status" value="1"/>
</dbReference>
<keyword evidence="3" id="KW-0808">Transferase</keyword>
<dbReference type="PANTHER" id="PTHR33568:SF3">
    <property type="entry name" value="DNA-DIRECTED DNA POLYMERASE"/>
    <property type="match status" value="1"/>
</dbReference>
<keyword evidence="5" id="KW-0235">DNA replication</keyword>
<evidence type="ECO:0000313" key="11">
    <source>
        <dbReference type="Proteomes" id="UP001418222"/>
    </source>
</evidence>
<dbReference type="Proteomes" id="UP001418222">
    <property type="component" value="Unassembled WGS sequence"/>
</dbReference>
<evidence type="ECO:0000256" key="5">
    <source>
        <dbReference type="ARBA" id="ARBA00022705"/>
    </source>
</evidence>